<gene>
    <name evidence="15" type="ORF">PHYSODRAFT_314037</name>
</gene>
<evidence type="ECO:0000256" key="9">
    <source>
        <dbReference type="ARBA" id="ARBA00022824"/>
    </source>
</evidence>
<evidence type="ECO:0000256" key="6">
    <source>
        <dbReference type="ARBA" id="ARBA00022679"/>
    </source>
</evidence>
<dbReference type="EC" id="2.3.1.-" evidence="14"/>
<comment type="pathway">
    <text evidence="2">Glycerolipid metabolism; triacylglycerol biosynthesis.</text>
</comment>
<evidence type="ECO:0000256" key="3">
    <source>
        <dbReference type="ARBA" id="ARBA00005189"/>
    </source>
</evidence>
<dbReference type="InParanoid" id="G4Z477"/>
<keyword evidence="5" id="KW-0444">Lipid biosynthesis</keyword>
<evidence type="ECO:0000256" key="5">
    <source>
        <dbReference type="ARBA" id="ARBA00022516"/>
    </source>
</evidence>
<name>G4Z477_PHYSP</name>
<dbReference type="GeneID" id="20643677"/>
<dbReference type="InterPro" id="IPR007130">
    <property type="entry name" value="DAGAT"/>
</dbReference>
<keyword evidence="7 14" id="KW-0812">Transmembrane</keyword>
<feature type="transmembrane region" description="Helical" evidence="14">
    <location>
        <begin position="70"/>
        <end position="99"/>
    </location>
</feature>
<comment type="similarity">
    <text evidence="4 14">Belongs to the diacylglycerol acyltransferase family.</text>
</comment>
<organism evidence="15 16">
    <name type="scientific">Phytophthora sojae (strain P6497)</name>
    <name type="common">Soybean stem and root rot agent</name>
    <name type="synonym">Phytophthora megasperma f. sp. glycines</name>
    <dbReference type="NCBI Taxonomy" id="1094619"/>
    <lineage>
        <taxon>Eukaryota</taxon>
        <taxon>Sar</taxon>
        <taxon>Stramenopiles</taxon>
        <taxon>Oomycota</taxon>
        <taxon>Peronosporomycetes</taxon>
        <taxon>Peronosporales</taxon>
        <taxon>Peronosporaceae</taxon>
        <taxon>Phytophthora</taxon>
    </lineage>
</organism>
<protein>
    <recommendedName>
        <fullName evidence="14">Acyltransferase</fullName>
        <ecNumber evidence="14">2.3.1.-</ecNumber>
    </recommendedName>
</protein>
<keyword evidence="12 14" id="KW-0472">Membrane</keyword>
<evidence type="ECO:0000256" key="14">
    <source>
        <dbReference type="RuleBase" id="RU367023"/>
    </source>
</evidence>
<evidence type="ECO:0000256" key="8">
    <source>
        <dbReference type="ARBA" id="ARBA00022798"/>
    </source>
</evidence>
<evidence type="ECO:0000256" key="2">
    <source>
        <dbReference type="ARBA" id="ARBA00004771"/>
    </source>
</evidence>
<dbReference type="PANTHER" id="PTHR12317">
    <property type="entry name" value="DIACYLGLYCEROL O-ACYLTRANSFERASE"/>
    <property type="match status" value="1"/>
</dbReference>
<keyword evidence="6 14" id="KW-0808">Transferase</keyword>
<dbReference type="GO" id="GO:0006071">
    <property type="term" value="P:glycerol metabolic process"/>
    <property type="evidence" value="ECO:0007669"/>
    <property type="project" value="UniProtKB-KW"/>
</dbReference>
<evidence type="ECO:0000256" key="11">
    <source>
        <dbReference type="ARBA" id="ARBA00023098"/>
    </source>
</evidence>
<comment type="subcellular location">
    <subcellularLocation>
        <location evidence="1 14">Endoplasmic reticulum membrane</location>
        <topology evidence="1 14">Multi-pass membrane protein</topology>
    </subcellularLocation>
</comment>
<dbReference type="GO" id="GO:0004144">
    <property type="term" value="F:diacylglycerol O-acyltransferase activity"/>
    <property type="evidence" value="ECO:0007669"/>
    <property type="project" value="TreeGrafter"/>
</dbReference>
<dbReference type="AlphaFoldDB" id="G4Z477"/>
<dbReference type="KEGG" id="psoj:PHYSODRAFT_314037"/>
<proteinExistence type="inferred from homology"/>
<keyword evidence="8" id="KW-0319">Glycerol metabolism</keyword>
<dbReference type="Pfam" id="PF03982">
    <property type="entry name" value="DAGAT"/>
    <property type="match status" value="1"/>
</dbReference>
<dbReference type="CDD" id="cd07987">
    <property type="entry name" value="LPLAT_MGAT-like"/>
    <property type="match status" value="1"/>
</dbReference>
<dbReference type="OMA" id="GAHHMTF"/>
<keyword evidence="16" id="KW-1185">Reference proteome</keyword>
<dbReference type="GO" id="GO:0005789">
    <property type="term" value="C:endoplasmic reticulum membrane"/>
    <property type="evidence" value="ECO:0007669"/>
    <property type="project" value="UniProtKB-SubCell"/>
</dbReference>
<keyword evidence="13" id="KW-0012">Acyltransferase</keyword>
<evidence type="ECO:0000313" key="15">
    <source>
        <dbReference type="EMBL" id="EGZ22271.1"/>
    </source>
</evidence>
<dbReference type="EMBL" id="JH159153">
    <property type="protein sequence ID" value="EGZ22271.1"/>
    <property type="molecule type" value="Genomic_DNA"/>
</dbReference>
<keyword evidence="10 14" id="KW-1133">Transmembrane helix</keyword>
<comment type="pathway">
    <text evidence="3">Lipid metabolism.</text>
</comment>
<comment type="caution">
    <text evidence="14">Lacks conserved residue(s) required for the propagation of feature annotation.</text>
</comment>
<dbReference type="RefSeq" id="XP_009524988.1">
    <property type="nucleotide sequence ID" value="XM_009526693.1"/>
</dbReference>
<reference evidence="15 16" key="1">
    <citation type="journal article" date="2006" name="Science">
        <title>Phytophthora genome sequences uncover evolutionary origins and mechanisms of pathogenesis.</title>
        <authorList>
            <person name="Tyler B.M."/>
            <person name="Tripathy S."/>
            <person name="Zhang X."/>
            <person name="Dehal P."/>
            <person name="Jiang R.H."/>
            <person name="Aerts A."/>
            <person name="Arredondo F.D."/>
            <person name="Baxter L."/>
            <person name="Bensasson D."/>
            <person name="Beynon J.L."/>
            <person name="Chapman J."/>
            <person name="Damasceno C.M."/>
            <person name="Dorrance A.E."/>
            <person name="Dou D."/>
            <person name="Dickerman A.W."/>
            <person name="Dubchak I.L."/>
            <person name="Garbelotto M."/>
            <person name="Gijzen M."/>
            <person name="Gordon S.G."/>
            <person name="Govers F."/>
            <person name="Grunwald N.J."/>
            <person name="Huang W."/>
            <person name="Ivors K.L."/>
            <person name="Jones R.W."/>
            <person name="Kamoun S."/>
            <person name="Krampis K."/>
            <person name="Lamour K.H."/>
            <person name="Lee M.K."/>
            <person name="McDonald W.H."/>
            <person name="Medina M."/>
            <person name="Meijer H.J."/>
            <person name="Nordberg E.K."/>
            <person name="Maclean D.J."/>
            <person name="Ospina-Giraldo M.D."/>
            <person name="Morris P.F."/>
            <person name="Phuntumart V."/>
            <person name="Putnam N.H."/>
            <person name="Rash S."/>
            <person name="Rose J.K."/>
            <person name="Sakihama Y."/>
            <person name="Salamov A.A."/>
            <person name="Savidor A."/>
            <person name="Scheuring C.F."/>
            <person name="Smith B.M."/>
            <person name="Sobral B.W."/>
            <person name="Terry A."/>
            <person name="Torto-Alalibo T.A."/>
            <person name="Win J."/>
            <person name="Xu Z."/>
            <person name="Zhang H."/>
            <person name="Grigoriev I.V."/>
            <person name="Rokhsar D.S."/>
            <person name="Boore J.L."/>
        </authorList>
    </citation>
    <scope>NUCLEOTIDE SEQUENCE [LARGE SCALE GENOMIC DNA]</scope>
    <source>
        <strain evidence="15 16">P6497</strain>
    </source>
</reference>
<keyword evidence="11" id="KW-0443">Lipid metabolism</keyword>
<evidence type="ECO:0000256" key="4">
    <source>
        <dbReference type="ARBA" id="ARBA00005420"/>
    </source>
</evidence>
<keyword evidence="9 14" id="KW-0256">Endoplasmic reticulum</keyword>
<evidence type="ECO:0000256" key="13">
    <source>
        <dbReference type="ARBA" id="ARBA00023315"/>
    </source>
</evidence>
<evidence type="ECO:0000256" key="10">
    <source>
        <dbReference type="ARBA" id="ARBA00022989"/>
    </source>
</evidence>
<evidence type="ECO:0000313" key="16">
    <source>
        <dbReference type="Proteomes" id="UP000002640"/>
    </source>
</evidence>
<dbReference type="PANTHER" id="PTHR12317:SF0">
    <property type="entry name" value="ACYLTRANSFERASE"/>
    <property type="match status" value="1"/>
</dbReference>
<evidence type="ECO:0000256" key="12">
    <source>
        <dbReference type="ARBA" id="ARBA00023136"/>
    </source>
</evidence>
<accession>G4Z477</accession>
<sequence length="428" mass="49150">MPHFNANALHPPVPFGHGGGLLPINGDQVDANCRSALNAACGRTPAWPDNNARPELRTLQGRMLRHLQLWVLYGLWVVGMGFFVCMWVFSLFCIARWVWTAALNADATPLPPAVKLFLSAAAVHESYYYLTRSSLSLHQWPFMRRVMRYLFLHYPYFRLNVTVFEEREEKKLREAGRTTGEGVVDTNAAASKAIEENDASPCVEPNDRSLFAFHPHGVLSNGFAINGAHHMTFERAECRWLVAENVFWFPMLREVLNWMDFSSVAKATFQRFMATGQNVSLIPGGFEEATLYRRGKHRVYIKKRFGFIKMALQYGYKVHPVYTFGEEYAYHAFPSLLQLRLKLNEYKLPGVVFFGRLNCCYLPRNDVDLITVVGKPLVLPRIEHPTREEVKKCHDQYVEALLGLFDRYKGVYVVDPNATLEIYQLTKR</sequence>
<dbReference type="GO" id="GO:0019432">
    <property type="term" value="P:triglyceride biosynthetic process"/>
    <property type="evidence" value="ECO:0007669"/>
    <property type="project" value="TreeGrafter"/>
</dbReference>
<evidence type="ECO:0000256" key="1">
    <source>
        <dbReference type="ARBA" id="ARBA00004477"/>
    </source>
</evidence>
<evidence type="ECO:0000256" key="7">
    <source>
        <dbReference type="ARBA" id="ARBA00022692"/>
    </source>
</evidence>
<dbReference type="Proteomes" id="UP000002640">
    <property type="component" value="Unassembled WGS sequence"/>
</dbReference>